<feature type="transmembrane region" description="Helical" evidence="1">
    <location>
        <begin position="110"/>
        <end position="133"/>
    </location>
</feature>
<dbReference type="GeneID" id="9379376"/>
<dbReference type="Proteomes" id="UP000001861">
    <property type="component" value="Unassembled WGS sequence"/>
</dbReference>
<proteinExistence type="predicted"/>
<dbReference type="RefSeq" id="XP_002911734.1">
    <property type="nucleotide sequence ID" value="XM_002911688.1"/>
</dbReference>
<gene>
    <name evidence="2" type="ORF">CC1G_14265</name>
</gene>
<keyword evidence="3" id="KW-1185">Reference proteome</keyword>
<accession>D6RLF6</accession>
<dbReference type="InParanoid" id="D6RLF6"/>
<comment type="caution">
    <text evidence="2">The sequence shown here is derived from an EMBL/GenBank/DDBJ whole genome shotgun (WGS) entry which is preliminary data.</text>
</comment>
<evidence type="ECO:0000256" key="1">
    <source>
        <dbReference type="SAM" id="Phobius"/>
    </source>
</evidence>
<name>D6RLF6_COPC7</name>
<evidence type="ECO:0000313" key="2">
    <source>
        <dbReference type="EMBL" id="EFI28240.1"/>
    </source>
</evidence>
<keyword evidence="1" id="KW-0472">Membrane</keyword>
<dbReference type="EMBL" id="AACS02000003">
    <property type="protein sequence ID" value="EFI28240.1"/>
    <property type="molecule type" value="Genomic_DNA"/>
</dbReference>
<organism evidence="2 3">
    <name type="scientific">Coprinopsis cinerea (strain Okayama-7 / 130 / ATCC MYA-4618 / FGSC 9003)</name>
    <name type="common">Inky cap fungus</name>
    <name type="synonym">Hormographiella aspergillata</name>
    <dbReference type="NCBI Taxonomy" id="240176"/>
    <lineage>
        <taxon>Eukaryota</taxon>
        <taxon>Fungi</taxon>
        <taxon>Dikarya</taxon>
        <taxon>Basidiomycota</taxon>
        <taxon>Agaricomycotina</taxon>
        <taxon>Agaricomycetes</taxon>
        <taxon>Agaricomycetidae</taxon>
        <taxon>Agaricales</taxon>
        <taxon>Agaricineae</taxon>
        <taxon>Psathyrellaceae</taxon>
        <taxon>Coprinopsis</taxon>
    </lineage>
</organism>
<sequence>MRARLRPVLSTRHNLSERKAQAHLQEFLQSNTKRVKGRAWCCPKDALICGLEGLAATDCCDASIGEHCCGDICCARNQECQFDGVEFGCSTTEDEAGEAESASSTNDGKAMMLATVGSYGFSMLAVGASVALWSM</sequence>
<keyword evidence="1" id="KW-1133">Transmembrane helix</keyword>
<dbReference type="KEGG" id="cci:CC1G_14265"/>
<dbReference type="HOGENOM" id="CLU_1885655_0_0_1"/>
<evidence type="ECO:0000313" key="3">
    <source>
        <dbReference type="Proteomes" id="UP000001861"/>
    </source>
</evidence>
<dbReference type="VEuPathDB" id="FungiDB:CC1G_14265"/>
<keyword evidence="1" id="KW-0812">Transmembrane</keyword>
<protein>
    <submittedName>
        <fullName evidence="2">Uncharacterized protein</fullName>
    </submittedName>
</protein>
<reference evidence="2 3" key="1">
    <citation type="journal article" date="2010" name="Proc. Natl. Acad. Sci. U.S.A.">
        <title>Insights into evolution of multicellular fungi from the assembled chromosomes of the mushroom Coprinopsis cinerea (Coprinus cinereus).</title>
        <authorList>
            <person name="Stajich J.E."/>
            <person name="Wilke S.K."/>
            <person name="Ahren D."/>
            <person name="Au C.H."/>
            <person name="Birren B.W."/>
            <person name="Borodovsky M."/>
            <person name="Burns C."/>
            <person name="Canback B."/>
            <person name="Casselton L.A."/>
            <person name="Cheng C.K."/>
            <person name="Deng J."/>
            <person name="Dietrich F.S."/>
            <person name="Fargo D.C."/>
            <person name="Farman M.L."/>
            <person name="Gathman A.C."/>
            <person name="Goldberg J."/>
            <person name="Guigo R."/>
            <person name="Hoegger P.J."/>
            <person name="Hooker J.B."/>
            <person name="Huggins A."/>
            <person name="James T.Y."/>
            <person name="Kamada T."/>
            <person name="Kilaru S."/>
            <person name="Kodira C."/>
            <person name="Kues U."/>
            <person name="Kupfer D."/>
            <person name="Kwan H.S."/>
            <person name="Lomsadze A."/>
            <person name="Li W."/>
            <person name="Lilly W.W."/>
            <person name="Ma L.J."/>
            <person name="Mackey A.J."/>
            <person name="Manning G."/>
            <person name="Martin F."/>
            <person name="Muraguchi H."/>
            <person name="Natvig D.O."/>
            <person name="Palmerini H."/>
            <person name="Ramesh M.A."/>
            <person name="Rehmeyer C.J."/>
            <person name="Roe B.A."/>
            <person name="Shenoy N."/>
            <person name="Stanke M."/>
            <person name="Ter-Hovhannisyan V."/>
            <person name="Tunlid A."/>
            <person name="Velagapudi R."/>
            <person name="Vision T.J."/>
            <person name="Zeng Q."/>
            <person name="Zolan M.E."/>
            <person name="Pukkila P.J."/>
        </authorList>
    </citation>
    <scope>NUCLEOTIDE SEQUENCE [LARGE SCALE GENOMIC DNA]</scope>
    <source>
        <strain evidence="3">Okayama-7 / 130 / ATCC MYA-4618 / FGSC 9003</strain>
    </source>
</reference>
<dbReference type="AlphaFoldDB" id="D6RLF6"/>